<dbReference type="EMBL" id="LT629772">
    <property type="protein sequence ID" value="SDT20814.1"/>
    <property type="molecule type" value="Genomic_DNA"/>
</dbReference>
<dbReference type="Gene3D" id="3.40.50.720">
    <property type="entry name" value="NAD(P)-binding Rossmann-like Domain"/>
    <property type="match status" value="1"/>
</dbReference>
<dbReference type="InterPro" id="IPR051450">
    <property type="entry name" value="Gfo/Idh/MocA_Oxidoreductases"/>
</dbReference>
<evidence type="ECO:0000259" key="1">
    <source>
        <dbReference type="Pfam" id="PF01408"/>
    </source>
</evidence>
<dbReference type="RefSeq" id="WP_091527700.1">
    <property type="nucleotide sequence ID" value="NZ_LT629772.1"/>
</dbReference>
<dbReference type="Pfam" id="PF22725">
    <property type="entry name" value="GFO_IDH_MocA_C3"/>
    <property type="match status" value="1"/>
</dbReference>
<accession>A0A1H1YHG5</accession>
<feature type="domain" description="Gfo/Idh/MocA-like oxidoreductase N-terminal" evidence="1">
    <location>
        <begin position="50"/>
        <end position="129"/>
    </location>
</feature>
<dbReference type="PANTHER" id="PTHR43377:SF1">
    <property type="entry name" value="BILIVERDIN REDUCTASE A"/>
    <property type="match status" value="1"/>
</dbReference>
<dbReference type="InterPro" id="IPR000683">
    <property type="entry name" value="Gfo/Idh/MocA-like_OxRdtase_N"/>
</dbReference>
<gene>
    <name evidence="3" type="ORF">SAMN04489812_4581</name>
</gene>
<protein>
    <submittedName>
        <fullName evidence="3">Predicted dehydrogenase</fullName>
    </submittedName>
</protein>
<name>A0A1H1YHG5_9ACTN</name>
<dbReference type="InterPro" id="IPR055170">
    <property type="entry name" value="GFO_IDH_MocA-like_dom"/>
</dbReference>
<dbReference type="Pfam" id="PF01408">
    <property type="entry name" value="GFO_IDH_MocA"/>
    <property type="match status" value="1"/>
</dbReference>
<dbReference type="OrthoDB" id="9792085at2"/>
<dbReference type="AlphaFoldDB" id="A0A1H1YHG5"/>
<sequence length="340" mass="36233">MTTPLKIAVLSFAHLHAMSYLQALSARSDIELVATDPDHATRPEGESGGPELAQQMGVTYVDDYDAVWDWGPDAVIICSENSRHRPLVEAAAAHGAHALCEKPLATSVADAEAMVAACERAGVNLMIAHPVRFSTAFADLKAAYDAGVVGTVRSVLGTNNGQLPIGVRKWFADKELAGGGSITDHTVHVADLLDSLFDGEEVETVYATSNKILHADEVEVETSGLVSIGYRNGVVATIDCSWSKPDSYPTWGGLTLQLIGSDGIADMDAFNARVGGQSEKTRNGVWFPYGVSADQALINEFLDSIAEQRAPHPDGRSGLRTVRIVQAAYESVRTGKTVNL</sequence>
<dbReference type="PANTHER" id="PTHR43377">
    <property type="entry name" value="BILIVERDIN REDUCTASE A"/>
    <property type="match status" value="1"/>
</dbReference>
<dbReference type="SUPFAM" id="SSF51735">
    <property type="entry name" value="NAD(P)-binding Rossmann-fold domains"/>
    <property type="match status" value="1"/>
</dbReference>
<evidence type="ECO:0000259" key="2">
    <source>
        <dbReference type="Pfam" id="PF22725"/>
    </source>
</evidence>
<organism evidence="3 4">
    <name type="scientific">Microlunatus soli</name>
    <dbReference type="NCBI Taxonomy" id="630515"/>
    <lineage>
        <taxon>Bacteria</taxon>
        <taxon>Bacillati</taxon>
        <taxon>Actinomycetota</taxon>
        <taxon>Actinomycetes</taxon>
        <taxon>Propionibacteriales</taxon>
        <taxon>Propionibacteriaceae</taxon>
        <taxon>Microlunatus</taxon>
    </lineage>
</organism>
<dbReference type="GO" id="GO:0000166">
    <property type="term" value="F:nucleotide binding"/>
    <property type="evidence" value="ECO:0007669"/>
    <property type="project" value="InterPro"/>
</dbReference>
<reference evidence="3 4" key="1">
    <citation type="submission" date="2016-10" db="EMBL/GenBank/DDBJ databases">
        <authorList>
            <person name="de Groot N.N."/>
        </authorList>
    </citation>
    <scope>NUCLEOTIDE SEQUENCE [LARGE SCALE GENOMIC DNA]</scope>
    <source>
        <strain evidence="3 4">DSM 21800</strain>
    </source>
</reference>
<dbReference type="Proteomes" id="UP000199103">
    <property type="component" value="Chromosome I"/>
</dbReference>
<dbReference type="Gene3D" id="3.30.360.10">
    <property type="entry name" value="Dihydrodipicolinate Reductase, domain 2"/>
    <property type="match status" value="1"/>
</dbReference>
<feature type="domain" description="GFO/IDH/MocA-like oxidoreductase" evidence="2">
    <location>
        <begin position="137"/>
        <end position="264"/>
    </location>
</feature>
<keyword evidence="4" id="KW-1185">Reference proteome</keyword>
<dbReference type="SUPFAM" id="SSF55347">
    <property type="entry name" value="Glyceraldehyde-3-phosphate dehydrogenase-like, C-terminal domain"/>
    <property type="match status" value="1"/>
</dbReference>
<evidence type="ECO:0000313" key="4">
    <source>
        <dbReference type="Proteomes" id="UP000199103"/>
    </source>
</evidence>
<dbReference type="STRING" id="630515.SAMN04489812_4581"/>
<dbReference type="InterPro" id="IPR036291">
    <property type="entry name" value="NAD(P)-bd_dom_sf"/>
</dbReference>
<evidence type="ECO:0000313" key="3">
    <source>
        <dbReference type="EMBL" id="SDT20814.1"/>
    </source>
</evidence>
<proteinExistence type="predicted"/>